<evidence type="ECO:0000313" key="4">
    <source>
        <dbReference type="Proteomes" id="UP000018291"/>
    </source>
</evidence>
<proteinExistence type="predicted"/>
<dbReference type="PANTHER" id="PTHR33823">
    <property type="entry name" value="RNA POLYMERASE-BINDING TRANSCRIPTION FACTOR DKSA-RELATED"/>
    <property type="match status" value="1"/>
</dbReference>
<comment type="caution">
    <text evidence="3">The sequence shown here is derived from an EMBL/GenBank/DDBJ whole genome shotgun (WGS) entry which is preliminary data.</text>
</comment>
<protein>
    <submittedName>
        <fullName evidence="3">Uncharacterized protein</fullName>
    </submittedName>
</protein>
<dbReference type="eggNOG" id="COG1734">
    <property type="taxonomic scope" value="Bacteria"/>
</dbReference>
<gene>
    <name evidence="3" type="ORF">BN381_430080</name>
</gene>
<feature type="region of interest" description="Disordered" evidence="2">
    <location>
        <begin position="89"/>
        <end position="113"/>
    </location>
</feature>
<evidence type="ECO:0000256" key="2">
    <source>
        <dbReference type="SAM" id="MobiDB-lite"/>
    </source>
</evidence>
<organism evidence="3 4">
    <name type="scientific">Candidatus Neomicrothrix parvicella RN1</name>
    <dbReference type="NCBI Taxonomy" id="1229780"/>
    <lineage>
        <taxon>Bacteria</taxon>
        <taxon>Bacillati</taxon>
        <taxon>Actinomycetota</taxon>
        <taxon>Acidimicrobiia</taxon>
        <taxon>Acidimicrobiales</taxon>
        <taxon>Microthrixaceae</taxon>
        <taxon>Candidatus Neomicrothrix</taxon>
    </lineage>
</organism>
<evidence type="ECO:0000313" key="3">
    <source>
        <dbReference type="EMBL" id="CCM64684.1"/>
    </source>
</evidence>
<feature type="compositionally biased region" description="Low complexity" evidence="2">
    <location>
        <begin position="16"/>
        <end position="43"/>
    </location>
</feature>
<accession>R4Z187</accession>
<dbReference type="STRING" id="1229780.BN381_430080"/>
<dbReference type="HOGENOM" id="CLU_1486487_0_0_11"/>
<dbReference type="RefSeq" id="WP_012228920.1">
    <property type="nucleotide sequence ID" value="NZ_HG422565.1"/>
</dbReference>
<dbReference type="EMBL" id="CANL01000038">
    <property type="protein sequence ID" value="CCM64684.1"/>
    <property type="molecule type" value="Genomic_DNA"/>
</dbReference>
<sequence length="181" mass="19598">MAPSVSSKSSKKASSKESASTEAPAEQPAPTTAEPTPVVSVVSRVTRAGAPDLTEEPPFDDEFIEVQRQALVSERATYLRQSEVLQAEADSLTENREQGDTQFDEESGEGDGVAVERERDLALSQQALAAVEQIEAALERIEAGTYGICRVSGMRIPRARLEAIPWATERVEHKVGGFGRR</sequence>
<dbReference type="PANTHER" id="PTHR33823:SF2">
    <property type="entry name" value="RNA POLYMERASE-BINDING TRANSCRIPTION FACTOR DKSA"/>
    <property type="match status" value="1"/>
</dbReference>
<name>R4Z187_9ACTN</name>
<feature type="region of interest" description="Disordered" evidence="2">
    <location>
        <begin position="1"/>
        <end position="43"/>
    </location>
</feature>
<keyword evidence="4" id="KW-1185">Reference proteome</keyword>
<evidence type="ECO:0000256" key="1">
    <source>
        <dbReference type="PROSITE-ProRule" id="PRU00510"/>
    </source>
</evidence>
<dbReference type="PROSITE" id="PS51128">
    <property type="entry name" value="ZF_DKSA_2"/>
    <property type="match status" value="1"/>
</dbReference>
<dbReference type="AlphaFoldDB" id="R4Z187"/>
<reference evidence="3 4" key="1">
    <citation type="journal article" date="2013" name="ISME J.">
        <title>Metabolic model for the filamentous 'Candidatus Microthrix parvicella' based on genomic and metagenomic analyses.</title>
        <authorList>
            <person name="Jon McIlroy S."/>
            <person name="Kristiansen R."/>
            <person name="Albertsen M."/>
            <person name="Michael Karst S."/>
            <person name="Rossetti S."/>
            <person name="Lund Nielsen J."/>
            <person name="Tandoi V."/>
            <person name="James Seviour R."/>
            <person name="Nielsen P.H."/>
        </authorList>
    </citation>
    <scope>NUCLEOTIDE SEQUENCE [LARGE SCALE GENOMIC DNA]</scope>
    <source>
        <strain evidence="3 4">RN1</strain>
    </source>
</reference>
<dbReference type="Gene3D" id="1.20.120.910">
    <property type="entry name" value="DksA, coiled-coil domain"/>
    <property type="match status" value="1"/>
</dbReference>
<comment type="caution">
    <text evidence="1">Lacks conserved residue(s) required for the propagation of feature annotation.</text>
</comment>
<dbReference type="Proteomes" id="UP000018291">
    <property type="component" value="Unassembled WGS sequence"/>
</dbReference>